<evidence type="ECO:0000313" key="1">
    <source>
        <dbReference type="EMBL" id="GFY08344.1"/>
    </source>
</evidence>
<gene>
    <name evidence="1" type="primary">X975_10654</name>
    <name evidence="1" type="ORF">TNCV_1357501</name>
</gene>
<name>A0A8X6VD89_TRICX</name>
<proteinExistence type="predicted"/>
<keyword evidence="2" id="KW-1185">Reference proteome</keyword>
<reference evidence="1" key="1">
    <citation type="submission" date="2020-08" db="EMBL/GenBank/DDBJ databases">
        <title>Multicomponent nature underlies the extraordinary mechanical properties of spider dragline silk.</title>
        <authorList>
            <person name="Kono N."/>
            <person name="Nakamura H."/>
            <person name="Mori M."/>
            <person name="Yoshida Y."/>
            <person name="Ohtoshi R."/>
            <person name="Malay A.D."/>
            <person name="Moran D.A.P."/>
            <person name="Tomita M."/>
            <person name="Numata K."/>
            <person name="Arakawa K."/>
        </authorList>
    </citation>
    <scope>NUCLEOTIDE SEQUENCE</scope>
</reference>
<evidence type="ECO:0000313" key="2">
    <source>
        <dbReference type="Proteomes" id="UP000887159"/>
    </source>
</evidence>
<protein>
    <submittedName>
        <fullName evidence="1">Uncharacterized protein</fullName>
    </submittedName>
</protein>
<comment type="caution">
    <text evidence="1">The sequence shown here is derived from an EMBL/GenBank/DDBJ whole genome shotgun (WGS) entry which is preliminary data.</text>
</comment>
<sequence>MRKPIWAIYCHYRSTDEEPLHYFCPVGASSWCSYQKAKSSENTSYKPNSIVPTSVMDAVKPIFAELSSPKLLKKCLGGERLRTQMSLSTRRYGNTARKHQELPS</sequence>
<accession>A0A8X6VD89</accession>
<dbReference type="Proteomes" id="UP000887159">
    <property type="component" value="Unassembled WGS sequence"/>
</dbReference>
<organism evidence="1 2">
    <name type="scientific">Trichonephila clavipes</name>
    <name type="common">Golden silk orbweaver</name>
    <name type="synonym">Nephila clavipes</name>
    <dbReference type="NCBI Taxonomy" id="2585209"/>
    <lineage>
        <taxon>Eukaryota</taxon>
        <taxon>Metazoa</taxon>
        <taxon>Ecdysozoa</taxon>
        <taxon>Arthropoda</taxon>
        <taxon>Chelicerata</taxon>
        <taxon>Arachnida</taxon>
        <taxon>Araneae</taxon>
        <taxon>Araneomorphae</taxon>
        <taxon>Entelegynae</taxon>
        <taxon>Araneoidea</taxon>
        <taxon>Nephilidae</taxon>
        <taxon>Trichonephila</taxon>
    </lineage>
</organism>
<dbReference type="EMBL" id="BMAU01021280">
    <property type="protein sequence ID" value="GFY08344.1"/>
    <property type="molecule type" value="Genomic_DNA"/>
</dbReference>
<dbReference type="AlphaFoldDB" id="A0A8X6VD89"/>